<comment type="cofactor">
    <cofactor evidence="1">
        <name>L-ascorbate</name>
        <dbReference type="ChEBI" id="CHEBI:38290"/>
    </cofactor>
</comment>
<evidence type="ECO:0000256" key="2">
    <source>
        <dbReference type="ARBA" id="ARBA00022723"/>
    </source>
</evidence>
<dbReference type="PANTHER" id="PTHR10869">
    <property type="entry name" value="PROLYL 4-HYDROXYLASE ALPHA SUBUNIT"/>
    <property type="match status" value="1"/>
</dbReference>
<reference evidence="8 9" key="1">
    <citation type="submission" date="2022-11" db="EMBL/GenBank/DDBJ databases">
        <title>Spartinivicinus poritis sp. nov., isolated from scleractinian coral Porites lutea.</title>
        <authorList>
            <person name="Zhang G."/>
            <person name="Cai L."/>
            <person name="Wei Q."/>
        </authorList>
    </citation>
    <scope>NUCLEOTIDE SEQUENCE [LARGE SCALE GENOMIC DNA]</scope>
    <source>
        <strain evidence="8 9">A2-2</strain>
    </source>
</reference>
<dbReference type="EMBL" id="JAPMOU010000079">
    <property type="protein sequence ID" value="MDE1465713.1"/>
    <property type="molecule type" value="Genomic_DNA"/>
</dbReference>
<dbReference type="SMART" id="SM00702">
    <property type="entry name" value="P4Hc"/>
    <property type="match status" value="1"/>
</dbReference>
<evidence type="ECO:0000256" key="1">
    <source>
        <dbReference type="ARBA" id="ARBA00001961"/>
    </source>
</evidence>
<organism evidence="8 9">
    <name type="scientific">Spartinivicinus poritis</name>
    <dbReference type="NCBI Taxonomy" id="2994640"/>
    <lineage>
        <taxon>Bacteria</taxon>
        <taxon>Pseudomonadati</taxon>
        <taxon>Pseudomonadota</taxon>
        <taxon>Gammaproteobacteria</taxon>
        <taxon>Oceanospirillales</taxon>
        <taxon>Zooshikellaceae</taxon>
        <taxon>Spartinivicinus</taxon>
    </lineage>
</organism>
<dbReference type="InterPro" id="IPR044862">
    <property type="entry name" value="Pro_4_hyd_alph_FE2OG_OXY"/>
</dbReference>
<evidence type="ECO:0000256" key="3">
    <source>
        <dbReference type="ARBA" id="ARBA00022896"/>
    </source>
</evidence>
<dbReference type="Pfam" id="PF13640">
    <property type="entry name" value="2OG-FeII_Oxy_3"/>
    <property type="match status" value="1"/>
</dbReference>
<comment type="caution">
    <text evidence="8">The sequence shown here is derived from an EMBL/GenBank/DDBJ whole genome shotgun (WGS) entry which is preliminary data.</text>
</comment>
<feature type="domain" description="Fe2OG dioxygenase" evidence="7">
    <location>
        <begin position="83"/>
        <end position="177"/>
    </location>
</feature>
<keyword evidence="2" id="KW-0479">Metal-binding</keyword>
<keyword evidence="4" id="KW-0223">Dioxygenase</keyword>
<evidence type="ECO:0000259" key="7">
    <source>
        <dbReference type="PROSITE" id="PS51471"/>
    </source>
</evidence>
<dbReference type="InterPro" id="IPR045054">
    <property type="entry name" value="P4HA-like"/>
</dbReference>
<keyword evidence="9" id="KW-1185">Reference proteome</keyword>
<evidence type="ECO:0000313" key="8">
    <source>
        <dbReference type="EMBL" id="MDE1465713.1"/>
    </source>
</evidence>
<protein>
    <submittedName>
        <fullName evidence="8">2OG-Fe(II) oxygenase</fullName>
    </submittedName>
</protein>
<dbReference type="RefSeq" id="WP_274692017.1">
    <property type="nucleotide sequence ID" value="NZ_JAPMOU010000079.1"/>
</dbReference>
<keyword evidence="5" id="KW-0560">Oxidoreductase</keyword>
<proteinExistence type="predicted"/>
<dbReference type="Gene3D" id="2.60.120.620">
    <property type="entry name" value="q2cbj1_9rhob like domain"/>
    <property type="match status" value="1"/>
</dbReference>
<evidence type="ECO:0000256" key="4">
    <source>
        <dbReference type="ARBA" id="ARBA00022964"/>
    </source>
</evidence>
<dbReference type="PROSITE" id="PS51471">
    <property type="entry name" value="FE2OG_OXY"/>
    <property type="match status" value="1"/>
</dbReference>
<accession>A0ABT5UH81</accession>
<keyword evidence="6" id="KW-0408">Iron</keyword>
<gene>
    <name evidence="8" type="ORF">ORQ98_27495</name>
</gene>
<dbReference type="PANTHER" id="PTHR10869:SF236">
    <property type="entry name" value="PROLYL 4-HYDROXYLASE ALPHA SUBUNIT DOMAIN-CONTAINING PROTEIN"/>
    <property type="match status" value="1"/>
</dbReference>
<keyword evidence="3" id="KW-0847">Vitamin C</keyword>
<name>A0ABT5UH81_9GAMM</name>
<evidence type="ECO:0000313" key="9">
    <source>
        <dbReference type="Proteomes" id="UP001528823"/>
    </source>
</evidence>
<evidence type="ECO:0000256" key="6">
    <source>
        <dbReference type="ARBA" id="ARBA00023004"/>
    </source>
</evidence>
<evidence type="ECO:0000256" key="5">
    <source>
        <dbReference type="ARBA" id="ARBA00023002"/>
    </source>
</evidence>
<sequence length="179" mass="21090">MFIEHINKGIWTIDHFISCDQCVQLIEQAENIGFDEATVRTHNGYKSMPFVRNNERVFLNDPELAQQFWQKLEQVEFPILDGCTAQCLSRQFRFYKYTPGQRFKMHKDGRLKEDGLESRLSFLIYLNDGYQGGDTLFRGFSVKPETGKVLMFIHETWHEGEKLTEGTKYVLRTDVMYNI</sequence>
<dbReference type="InterPro" id="IPR005123">
    <property type="entry name" value="Oxoglu/Fe-dep_dioxygenase_dom"/>
</dbReference>
<dbReference type="Proteomes" id="UP001528823">
    <property type="component" value="Unassembled WGS sequence"/>
</dbReference>
<dbReference type="InterPro" id="IPR006620">
    <property type="entry name" value="Pro_4_hyd_alph"/>
</dbReference>